<evidence type="ECO:0000313" key="12">
    <source>
        <dbReference type="WBParaSite" id="HCON_00134250-00001"/>
    </source>
</evidence>
<dbReference type="GO" id="GO:0005886">
    <property type="term" value="C:plasma membrane"/>
    <property type="evidence" value="ECO:0007669"/>
    <property type="project" value="UniProtKB-SubCell"/>
</dbReference>
<dbReference type="OMA" id="PYAKVPF"/>
<keyword evidence="3" id="KW-1003">Cell membrane</keyword>
<evidence type="ECO:0000259" key="10">
    <source>
        <dbReference type="PROSITE" id="PS50290"/>
    </source>
</evidence>
<comment type="similarity">
    <text evidence="2 9">Belongs to the PI3/PI4-kinase family. Type II PI4K subfamily.</text>
</comment>
<reference evidence="12" key="1">
    <citation type="submission" date="2020-12" db="UniProtKB">
        <authorList>
            <consortium name="WormBaseParasite"/>
        </authorList>
    </citation>
    <scope>IDENTIFICATION</scope>
    <source>
        <strain evidence="12">MHco3</strain>
    </source>
</reference>
<feature type="domain" description="PI3K/PI4K catalytic" evidence="10">
    <location>
        <begin position="109"/>
        <end position="411"/>
    </location>
</feature>
<dbReference type="InterPro" id="IPR039756">
    <property type="entry name" value="Lsb6/PI4K2"/>
</dbReference>
<dbReference type="GO" id="GO:0046854">
    <property type="term" value="P:phosphatidylinositol phosphate biosynthetic process"/>
    <property type="evidence" value="ECO:0007669"/>
    <property type="project" value="UniProtKB-UniRule"/>
</dbReference>
<dbReference type="EC" id="2.7.1.67" evidence="9"/>
<protein>
    <recommendedName>
        <fullName evidence="9">Phosphatidylinositol 4-kinase type 2</fullName>
        <ecNumber evidence="9">2.7.1.67</ecNumber>
    </recommendedName>
</protein>
<dbReference type="GO" id="GO:0005768">
    <property type="term" value="C:endosome"/>
    <property type="evidence" value="ECO:0007669"/>
    <property type="project" value="TreeGrafter"/>
</dbReference>
<dbReference type="PANTHER" id="PTHR12865:SF5">
    <property type="entry name" value="PHOSPHATIDYLINOSITOL 4-KINASE TYPE 2"/>
    <property type="match status" value="1"/>
</dbReference>
<dbReference type="AlphaFoldDB" id="A0A7I4YT25"/>
<keyword evidence="8 9" id="KW-0472">Membrane</keyword>
<dbReference type="GO" id="GO:0004430">
    <property type="term" value="F:1-phosphatidylinositol 4-kinase activity"/>
    <property type="evidence" value="ECO:0007669"/>
    <property type="project" value="UniProtKB-UniRule"/>
</dbReference>
<keyword evidence="7 9" id="KW-0067">ATP-binding</keyword>
<keyword evidence="11" id="KW-1185">Reference proteome</keyword>
<dbReference type="GO" id="GO:0005524">
    <property type="term" value="F:ATP binding"/>
    <property type="evidence" value="ECO:0007669"/>
    <property type="project" value="UniProtKB-UniRule"/>
</dbReference>
<evidence type="ECO:0000256" key="1">
    <source>
        <dbReference type="ARBA" id="ARBA00004236"/>
    </source>
</evidence>
<keyword evidence="6 9" id="KW-0418">Kinase</keyword>
<evidence type="ECO:0000256" key="3">
    <source>
        <dbReference type="ARBA" id="ARBA00022475"/>
    </source>
</evidence>
<evidence type="ECO:0000256" key="2">
    <source>
        <dbReference type="ARBA" id="ARBA00008941"/>
    </source>
</evidence>
<dbReference type="GO" id="GO:0007032">
    <property type="term" value="P:endosome organization"/>
    <property type="evidence" value="ECO:0007669"/>
    <property type="project" value="TreeGrafter"/>
</dbReference>
<dbReference type="InterPro" id="IPR000403">
    <property type="entry name" value="PI3/4_kinase_cat_dom"/>
</dbReference>
<dbReference type="Proteomes" id="UP000025227">
    <property type="component" value="Unplaced"/>
</dbReference>
<proteinExistence type="inferred from homology"/>
<comment type="catalytic activity">
    <reaction evidence="9">
        <text>a 1,2-diacyl-sn-glycero-3-phospho-(1D-myo-inositol) + ATP = a 1,2-diacyl-sn-glycero-3-phospho-(1D-myo-inositol 4-phosphate) + ADP + H(+)</text>
        <dbReference type="Rhea" id="RHEA:19877"/>
        <dbReference type="ChEBI" id="CHEBI:15378"/>
        <dbReference type="ChEBI" id="CHEBI:30616"/>
        <dbReference type="ChEBI" id="CHEBI:57880"/>
        <dbReference type="ChEBI" id="CHEBI:58178"/>
        <dbReference type="ChEBI" id="CHEBI:456216"/>
        <dbReference type="EC" id="2.7.1.67"/>
    </reaction>
</comment>
<dbReference type="PROSITE" id="PS50290">
    <property type="entry name" value="PI3_4_KINASE_3"/>
    <property type="match status" value="1"/>
</dbReference>
<evidence type="ECO:0000256" key="7">
    <source>
        <dbReference type="ARBA" id="ARBA00022840"/>
    </source>
</evidence>
<sequence>FYSDRMANVCVEEDLDSVQPILYRDDVCVETPKPSTERSLTFMTVKSIQHTSPLKSLVNTTTQEDRSFASVSTDNLKSCDYVMSESKPFHGDEEFKQAFLKAQEALKKGIHPVLIPVGSSGSYFVRDENLENIAVFKPSDEEPFAALNPKWPKFFQRILCFCCFGRACLIPNNGYLSETGASIVDDLLQLHIVPKTRVVRMASPSFFYSRCCGRYEIKPKEGSFQLFVKGYESAQTVFSRWDYDKTLLSDAEEERFKYLFQKMIVLDYIIRNTDRHMDNLLIRHIPGKVIELAAIDNGLAFPVKHPEFVSRFRTFPFRWTEYRWAQQPWDPALREHLLALINPAFLHDLCHELKILFRYKHINSRYLVFSQMRVVRGQVWNLYDCLAKNETPDSLIMKEPILVTRRYRRNRPNTDNWAQWFRVRHCNNYSRACC</sequence>
<evidence type="ECO:0000256" key="6">
    <source>
        <dbReference type="ARBA" id="ARBA00022777"/>
    </source>
</evidence>
<name>A0A7I4YT25_HAECO</name>
<dbReference type="Pfam" id="PF00454">
    <property type="entry name" value="PI3_PI4_kinase"/>
    <property type="match status" value="1"/>
</dbReference>
<dbReference type="GO" id="GO:0007030">
    <property type="term" value="P:Golgi organization"/>
    <property type="evidence" value="ECO:0007669"/>
    <property type="project" value="TreeGrafter"/>
</dbReference>
<dbReference type="PANTHER" id="PTHR12865">
    <property type="entry name" value="PHOSPHATIDYLINOSITOL 4-KINASE TYPE-II"/>
    <property type="match status" value="1"/>
</dbReference>
<dbReference type="Gene3D" id="1.10.1070.20">
    <property type="match status" value="1"/>
</dbReference>
<evidence type="ECO:0000256" key="8">
    <source>
        <dbReference type="ARBA" id="ARBA00023136"/>
    </source>
</evidence>
<dbReference type="OrthoDB" id="3349449at2759"/>
<dbReference type="WBParaSite" id="HCON_00134250-00001">
    <property type="protein sequence ID" value="HCON_00134250-00001"/>
    <property type="gene ID" value="HCON_00134250"/>
</dbReference>
<evidence type="ECO:0000256" key="5">
    <source>
        <dbReference type="ARBA" id="ARBA00022741"/>
    </source>
</evidence>
<keyword evidence="5 9" id="KW-0547">Nucleotide-binding</keyword>
<dbReference type="GO" id="GO:0005802">
    <property type="term" value="C:trans-Golgi network"/>
    <property type="evidence" value="ECO:0007669"/>
    <property type="project" value="TreeGrafter"/>
</dbReference>
<evidence type="ECO:0000313" key="11">
    <source>
        <dbReference type="Proteomes" id="UP000025227"/>
    </source>
</evidence>
<keyword evidence="4 9" id="KW-0808">Transferase</keyword>
<evidence type="ECO:0000256" key="9">
    <source>
        <dbReference type="RuleBase" id="RU367084"/>
    </source>
</evidence>
<evidence type="ECO:0000256" key="4">
    <source>
        <dbReference type="ARBA" id="ARBA00022679"/>
    </source>
</evidence>
<accession>A0A7I4YT25</accession>
<comment type="subcellular location">
    <subcellularLocation>
        <location evidence="1">Cell membrane</location>
    </subcellularLocation>
    <subcellularLocation>
        <location evidence="9">Membrane</location>
        <topology evidence="9">Peripheral membrane protein</topology>
    </subcellularLocation>
</comment>
<organism evidence="11 12">
    <name type="scientific">Haemonchus contortus</name>
    <name type="common">Barber pole worm</name>
    <dbReference type="NCBI Taxonomy" id="6289"/>
    <lineage>
        <taxon>Eukaryota</taxon>
        <taxon>Metazoa</taxon>
        <taxon>Ecdysozoa</taxon>
        <taxon>Nematoda</taxon>
        <taxon>Chromadorea</taxon>
        <taxon>Rhabditida</taxon>
        <taxon>Rhabditina</taxon>
        <taxon>Rhabditomorpha</taxon>
        <taxon>Strongyloidea</taxon>
        <taxon>Trichostrongylidae</taxon>
        <taxon>Haemonchus</taxon>
    </lineage>
</organism>
<dbReference type="GO" id="GO:0005765">
    <property type="term" value="C:lysosomal membrane"/>
    <property type="evidence" value="ECO:0007669"/>
    <property type="project" value="TreeGrafter"/>
</dbReference>